<sequence>MTDPRLALVFDDGYRSDFDMLRPALAELDAPMTLAIVPGWLGGEDHITADELETLAEEGHEVLSHGRRHRYLGTHRVTADASAGDRRVTLDNHVFPDDVHGVYVGDSYEITNGEDAEMLTLAEKLGTDDEPIMEFETAISGDYTAGEAVVRPTMDTIEDEIVGVREEFDDLGFDPTGFVFPYDATDPRAWDVASEGYDTIANAGVRSLPNPAGTLPTNWRRYYLQTGHQTRPELAAYLDTLAEQGGVGILAGHSDWESVPEERVIWTVEAARERGIEVTTLHEAADRQS</sequence>
<evidence type="ECO:0000313" key="3">
    <source>
        <dbReference type="Proteomes" id="UP000002071"/>
    </source>
</evidence>
<proteinExistence type="predicted"/>
<dbReference type="InterPro" id="IPR011330">
    <property type="entry name" value="Glyco_hydro/deAcase_b/a-brl"/>
</dbReference>
<name>C7NUJ4_HALUD</name>
<dbReference type="Gene3D" id="3.20.20.370">
    <property type="entry name" value="Glycoside hydrolase/deacetylase"/>
    <property type="match status" value="1"/>
</dbReference>
<dbReference type="GeneID" id="8384478"/>
<dbReference type="eggNOG" id="arCOG09161">
    <property type="taxonomic scope" value="Archaea"/>
</dbReference>
<protein>
    <submittedName>
        <fullName evidence="2">Polysaccharide deacetylase</fullName>
    </submittedName>
</protein>
<dbReference type="InterPro" id="IPR002509">
    <property type="entry name" value="NODB_dom"/>
</dbReference>
<accession>C7NUJ4</accession>
<dbReference type="KEGG" id="hut:Huta_2184"/>
<dbReference type="Pfam" id="PF01522">
    <property type="entry name" value="Polysacc_deac_1"/>
    <property type="match status" value="1"/>
</dbReference>
<dbReference type="AlphaFoldDB" id="C7NUJ4"/>
<evidence type="ECO:0000259" key="1">
    <source>
        <dbReference type="Pfam" id="PF01522"/>
    </source>
</evidence>
<dbReference type="Proteomes" id="UP000002071">
    <property type="component" value="Chromosome"/>
</dbReference>
<dbReference type="RefSeq" id="WP_015789922.1">
    <property type="nucleotide sequence ID" value="NC_013158.1"/>
</dbReference>
<dbReference type="EMBL" id="CP001687">
    <property type="protein sequence ID" value="ACV12351.1"/>
    <property type="molecule type" value="Genomic_DNA"/>
</dbReference>
<keyword evidence="3" id="KW-1185">Reference proteome</keyword>
<gene>
    <name evidence="2" type="ordered locus">Huta_2184</name>
</gene>
<dbReference type="STRING" id="519442.Huta_2184"/>
<dbReference type="GO" id="GO:0016810">
    <property type="term" value="F:hydrolase activity, acting on carbon-nitrogen (but not peptide) bonds"/>
    <property type="evidence" value="ECO:0007669"/>
    <property type="project" value="InterPro"/>
</dbReference>
<dbReference type="HOGENOM" id="CLU_055389_0_0_2"/>
<dbReference type="GO" id="GO:0005975">
    <property type="term" value="P:carbohydrate metabolic process"/>
    <property type="evidence" value="ECO:0007669"/>
    <property type="project" value="InterPro"/>
</dbReference>
<evidence type="ECO:0000313" key="2">
    <source>
        <dbReference type="EMBL" id="ACV12351.1"/>
    </source>
</evidence>
<reference evidence="2 3" key="1">
    <citation type="journal article" date="2009" name="Stand. Genomic Sci.">
        <title>Complete genome sequence of Halorhabdus utahensis type strain (AX-2).</title>
        <authorList>
            <person name="Anderson I."/>
            <person name="Tindall B.J."/>
            <person name="Pomrenke H."/>
            <person name="Goker M."/>
            <person name="Lapidus A."/>
            <person name="Nolan M."/>
            <person name="Copeland A."/>
            <person name="Glavina Del Rio T."/>
            <person name="Chen F."/>
            <person name="Tice H."/>
            <person name="Cheng J.F."/>
            <person name="Lucas S."/>
            <person name="Chertkov O."/>
            <person name="Bruce D."/>
            <person name="Brettin T."/>
            <person name="Detter J.C."/>
            <person name="Han C."/>
            <person name="Goodwin L."/>
            <person name="Land M."/>
            <person name="Hauser L."/>
            <person name="Chang Y.J."/>
            <person name="Jeffries C.D."/>
            <person name="Pitluck S."/>
            <person name="Pati A."/>
            <person name="Mavromatis K."/>
            <person name="Ivanova N."/>
            <person name="Ovchinnikova G."/>
            <person name="Chen A."/>
            <person name="Palaniappan K."/>
            <person name="Chain P."/>
            <person name="Rohde M."/>
            <person name="Bristow J."/>
            <person name="Eisen J.A."/>
            <person name="Markowitz V."/>
            <person name="Hugenholtz P."/>
            <person name="Kyrpides N.C."/>
            <person name="Klenk H.P."/>
        </authorList>
    </citation>
    <scope>NUCLEOTIDE SEQUENCE [LARGE SCALE GENOMIC DNA]</scope>
    <source>
        <strain evidence="3">DSM 12940 / JCM 11049 / AX-2</strain>
    </source>
</reference>
<dbReference type="OrthoDB" id="186535at2157"/>
<feature type="domain" description="NodB homology" evidence="1">
    <location>
        <begin position="3"/>
        <end position="74"/>
    </location>
</feature>
<dbReference type="SUPFAM" id="SSF88713">
    <property type="entry name" value="Glycoside hydrolase/deacetylase"/>
    <property type="match status" value="1"/>
</dbReference>
<organism evidence="2 3">
    <name type="scientific">Halorhabdus utahensis (strain DSM 12940 / JCM 11049 / AX-2)</name>
    <dbReference type="NCBI Taxonomy" id="519442"/>
    <lineage>
        <taxon>Archaea</taxon>
        <taxon>Methanobacteriati</taxon>
        <taxon>Methanobacteriota</taxon>
        <taxon>Stenosarchaea group</taxon>
        <taxon>Halobacteria</taxon>
        <taxon>Halobacteriales</taxon>
        <taxon>Haloarculaceae</taxon>
        <taxon>Halorhabdus</taxon>
    </lineage>
</organism>